<evidence type="ECO:0000256" key="1">
    <source>
        <dbReference type="SAM" id="MobiDB-lite"/>
    </source>
</evidence>
<evidence type="ECO:0000313" key="2">
    <source>
        <dbReference type="EMBL" id="GAA0179712.1"/>
    </source>
</evidence>
<reference evidence="2 3" key="1">
    <citation type="submission" date="2024-01" db="EMBL/GenBank/DDBJ databases">
        <title>The complete chloroplast genome sequence of Lithospermum erythrorhizon: insights into the phylogenetic relationship among Boraginaceae species and the maternal lineages of purple gromwells.</title>
        <authorList>
            <person name="Okada T."/>
            <person name="Watanabe K."/>
        </authorList>
    </citation>
    <scope>NUCLEOTIDE SEQUENCE [LARGE SCALE GENOMIC DNA]</scope>
</reference>
<dbReference type="Proteomes" id="UP001454036">
    <property type="component" value="Unassembled WGS sequence"/>
</dbReference>
<protein>
    <submittedName>
        <fullName evidence="2">Uncharacterized protein</fullName>
    </submittedName>
</protein>
<accession>A0AAV3RN96</accession>
<name>A0AAV3RN96_LITER</name>
<evidence type="ECO:0000313" key="3">
    <source>
        <dbReference type="Proteomes" id="UP001454036"/>
    </source>
</evidence>
<gene>
    <name evidence="2" type="ORF">LIER_30008</name>
</gene>
<proteinExistence type="predicted"/>
<keyword evidence="3" id="KW-1185">Reference proteome</keyword>
<feature type="region of interest" description="Disordered" evidence="1">
    <location>
        <begin position="87"/>
        <end position="111"/>
    </location>
</feature>
<feature type="compositionally biased region" description="Acidic residues" evidence="1">
    <location>
        <begin position="94"/>
        <end position="104"/>
    </location>
</feature>
<sequence>MPNELSKKRADDTALKLKEVEEAISGRIQEAIRDYQFSDDFRNEAGKDATYCLCRFTRTYKEANPAIEENYREFIQGYDEEWSAHCNLESPLTPEDEGEEDPFPEGDAPTS</sequence>
<dbReference type="AlphaFoldDB" id="A0AAV3RN96"/>
<organism evidence="2 3">
    <name type="scientific">Lithospermum erythrorhizon</name>
    <name type="common">Purple gromwell</name>
    <name type="synonym">Lithospermum officinale var. erythrorhizon</name>
    <dbReference type="NCBI Taxonomy" id="34254"/>
    <lineage>
        <taxon>Eukaryota</taxon>
        <taxon>Viridiplantae</taxon>
        <taxon>Streptophyta</taxon>
        <taxon>Embryophyta</taxon>
        <taxon>Tracheophyta</taxon>
        <taxon>Spermatophyta</taxon>
        <taxon>Magnoliopsida</taxon>
        <taxon>eudicotyledons</taxon>
        <taxon>Gunneridae</taxon>
        <taxon>Pentapetalae</taxon>
        <taxon>asterids</taxon>
        <taxon>lamiids</taxon>
        <taxon>Boraginales</taxon>
        <taxon>Boraginaceae</taxon>
        <taxon>Boraginoideae</taxon>
        <taxon>Lithospermeae</taxon>
        <taxon>Lithospermum</taxon>
    </lineage>
</organism>
<dbReference type="EMBL" id="BAABME010010544">
    <property type="protein sequence ID" value="GAA0179712.1"/>
    <property type="molecule type" value="Genomic_DNA"/>
</dbReference>
<comment type="caution">
    <text evidence="2">The sequence shown here is derived from an EMBL/GenBank/DDBJ whole genome shotgun (WGS) entry which is preliminary data.</text>
</comment>